<dbReference type="Gene3D" id="3.30.1400.10">
    <property type="entry name" value="ZipA, C-terminal FtsZ-binding domain"/>
    <property type="match status" value="1"/>
</dbReference>
<dbReference type="InterPro" id="IPR011919">
    <property type="entry name" value="Cell_div_ZipA"/>
</dbReference>
<dbReference type="GO" id="GO:0005886">
    <property type="term" value="C:plasma membrane"/>
    <property type="evidence" value="ECO:0007669"/>
    <property type="project" value="UniProtKB-SubCell"/>
</dbReference>
<evidence type="ECO:0000256" key="7">
    <source>
        <dbReference type="ARBA" id="ARBA00023306"/>
    </source>
</evidence>
<evidence type="ECO:0000256" key="2">
    <source>
        <dbReference type="ARBA" id="ARBA00022519"/>
    </source>
</evidence>
<feature type="domain" description="ZipA C-terminal FtsZ-binding" evidence="10">
    <location>
        <begin position="253"/>
        <end position="378"/>
    </location>
</feature>
<dbReference type="AlphaFoldDB" id="A0A9D7QKN0"/>
<comment type="function">
    <text evidence="8">Essential cell division protein that stabilizes the FtsZ protofilaments by cross-linking them and that serves as a cytoplasmic membrane anchor for the Z ring. Also required for the recruitment to the septal ring of downstream cell division proteins.</text>
</comment>
<name>A0A9D7QKN0_9RHOO</name>
<reference evidence="11" key="1">
    <citation type="submission" date="2020-10" db="EMBL/GenBank/DDBJ databases">
        <title>Connecting structure to function with the recovery of over 1000 high-quality activated sludge metagenome-assembled genomes encoding full-length rRNA genes using long-read sequencing.</title>
        <authorList>
            <person name="Singleton C.M."/>
            <person name="Petriglieri F."/>
            <person name="Kristensen J.M."/>
            <person name="Kirkegaard R.H."/>
            <person name="Michaelsen T.Y."/>
            <person name="Andersen M.H."/>
            <person name="Karst S.M."/>
            <person name="Dueholm M.S."/>
            <person name="Nielsen P.H."/>
            <person name="Albertsen M."/>
        </authorList>
    </citation>
    <scope>NUCLEOTIDE SEQUENCE</scope>
    <source>
        <strain evidence="11">OdNE_18-Q3-R46-58_BAT3C.305</strain>
    </source>
</reference>
<dbReference type="InterPro" id="IPR036765">
    <property type="entry name" value="ZipA_FtsZ-bd_C_sf"/>
</dbReference>
<evidence type="ECO:0000256" key="9">
    <source>
        <dbReference type="RuleBase" id="RU003613"/>
    </source>
</evidence>
<dbReference type="GO" id="GO:0000917">
    <property type="term" value="P:division septum assembly"/>
    <property type="evidence" value="ECO:0007669"/>
    <property type="project" value="TreeGrafter"/>
</dbReference>
<comment type="caution">
    <text evidence="11">The sequence shown here is derived from an EMBL/GenBank/DDBJ whole genome shotgun (WGS) entry which is preliminary data.</text>
</comment>
<evidence type="ECO:0000313" key="12">
    <source>
        <dbReference type="Proteomes" id="UP000808146"/>
    </source>
</evidence>
<evidence type="ECO:0000256" key="4">
    <source>
        <dbReference type="ARBA" id="ARBA00022692"/>
    </source>
</evidence>
<accession>A0A9D7QKN0</accession>
<dbReference type="PANTHER" id="PTHR38685">
    <property type="entry name" value="CELL DIVISION PROTEIN ZIPA"/>
    <property type="match status" value="1"/>
</dbReference>
<comment type="similarity">
    <text evidence="8">Belongs to the ZipA family.</text>
</comment>
<keyword evidence="5" id="KW-1133">Transmembrane helix</keyword>
<keyword evidence="4 9" id="KW-0812">Transmembrane</keyword>
<evidence type="ECO:0000256" key="3">
    <source>
        <dbReference type="ARBA" id="ARBA00022618"/>
    </source>
</evidence>
<organism evidence="11 12">
    <name type="scientific">Candidatus Dechloromonas phosphorivorans</name>
    <dbReference type="NCBI Taxonomy" id="2899244"/>
    <lineage>
        <taxon>Bacteria</taxon>
        <taxon>Pseudomonadati</taxon>
        <taxon>Pseudomonadota</taxon>
        <taxon>Betaproteobacteria</taxon>
        <taxon>Rhodocyclales</taxon>
        <taxon>Azonexaceae</taxon>
        <taxon>Dechloromonas</taxon>
    </lineage>
</organism>
<dbReference type="EMBL" id="JADKBR010000011">
    <property type="protein sequence ID" value="MBK8890597.1"/>
    <property type="molecule type" value="Genomic_DNA"/>
</dbReference>
<keyword evidence="1 9" id="KW-1003">Cell membrane</keyword>
<evidence type="ECO:0000256" key="6">
    <source>
        <dbReference type="ARBA" id="ARBA00023136"/>
    </source>
</evidence>
<keyword evidence="3 8" id="KW-0132">Cell division</keyword>
<evidence type="ECO:0000313" key="11">
    <source>
        <dbReference type="EMBL" id="MBK8890597.1"/>
    </source>
</evidence>
<protein>
    <recommendedName>
        <fullName evidence="8">Cell division protein ZipA</fullName>
    </recommendedName>
</protein>
<proteinExistence type="inferred from homology"/>
<dbReference type="Pfam" id="PF04354">
    <property type="entry name" value="ZipA_C"/>
    <property type="match status" value="1"/>
</dbReference>
<comment type="subcellular location">
    <subcellularLocation>
        <location evidence="9">Cell inner membrane</location>
        <topology evidence="9">Single-pass type I membrane protein</topology>
    </subcellularLocation>
</comment>
<sequence>MTELQMGLIGLGAAAVVGVLGYNKWQEYRHRKLAEAVLKPQQDDVLLGAAAQAAQAGRSEPELGAETPIAAMERREPVLADGRLAGESCEPVAAEGSTESMVQTGGTDAVSAVAPGGPPEVPELPAGLVPGSLLDPRLEFIVAMELVDPAPAAQILHSQHESLQRVSKPIHWVHFNERNREWERVVPDSETPVRRLRVGLQLVDRMGPVSGADLATFTGAMQQLADELLAVADMPAGRLLDQAAEIDRFCAVVDLEIGVNLVSRGVPFSGTKIRALAEAAGMMLGDKGAFRRCDDDGRTQFTLQNFEATRFSAESIRNMTTHGLTFVLDVPRVAHGERVFQQMVELAKRFAETLQGTLVDDNRQPLNEIQLDHIRREFIGKPQATMANYGLPAGSAQALRLFS</sequence>
<evidence type="ECO:0000256" key="1">
    <source>
        <dbReference type="ARBA" id="ARBA00022475"/>
    </source>
</evidence>
<dbReference type="PANTHER" id="PTHR38685:SF1">
    <property type="entry name" value="CELL DIVISION PROTEIN ZIPA"/>
    <property type="match status" value="1"/>
</dbReference>
<dbReference type="InterPro" id="IPR007449">
    <property type="entry name" value="ZipA_FtsZ-bd_C"/>
</dbReference>
<evidence type="ECO:0000256" key="5">
    <source>
        <dbReference type="ARBA" id="ARBA00022989"/>
    </source>
</evidence>
<keyword evidence="2 9" id="KW-0997">Cell inner membrane</keyword>
<keyword evidence="6 9" id="KW-0472">Membrane</keyword>
<evidence type="ECO:0000259" key="10">
    <source>
        <dbReference type="SMART" id="SM00771"/>
    </source>
</evidence>
<dbReference type="SMART" id="SM00771">
    <property type="entry name" value="ZipA_C"/>
    <property type="match status" value="1"/>
</dbReference>
<dbReference type="SUPFAM" id="SSF64383">
    <property type="entry name" value="Cell-division protein ZipA, C-terminal domain"/>
    <property type="match status" value="1"/>
</dbReference>
<dbReference type="Proteomes" id="UP000808146">
    <property type="component" value="Unassembled WGS sequence"/>
</dbReference>
<gene>
    <name evidence="11" type="ORF">IPN75_09455</name>
</gene>
<evidence type="ECO:0000256" key="8">
    <source>
        <dbReference type="RuleBase" id="RU003612"/>
    </source>
</evidence>
<dbReference type="GO" id="GO:0032153">
    <property type="term" value="C:cell division site"/>
    <property type="evidence" value="ECO:0007669"/>
    <property type="project" value="TreeGrafter"/>
</dbReference>
<keyword evidence="7 8" id="KW-0131">Cell cycle</keyword>